<protein>
    <submittedName>
        <fullName evidence="3">Uncharacterized protein</fullName>
    </submittedName>
</protein>
<evidence type="ECO:0000313" key="4">
    <source>
        <dbReference type="Proteomes" id="UP000807159"/>
    </source>
</evidence>
<proteinExistence type="predicted"/>
<gene>
    <name evidence="3" type="ORF">H0E87_027581</name>
</gene>
<feature type="coiled-coil region" evidence="1">
    <location>
        <begin position="439"/>
        <end position="466"/>
    </location>
</feature>
<reference evidence="3" key="1">
    <citation type="journal article" date="2021" name="J. Hered.">
        <title>Genome Assembly of Salicaceae Populus deltoides (Eastern Cottonwood) I-69 Based on Nanopore Sequencing and Hi-C Technologies.</title>
        <authorList>
            <person name="Bai S."/>
            <person name="Wu H."/>
            <person name="Zhang J."/>
            <person name="Pan Z."/>
            <person name="Zhao W."/>
            <person name="Li Z."/>
            <person name="Tong C."/>
        </authorList>
    </citation>
    <scope>NUCLEOTIDE SEQUENCE</scope>
    <source>
        <tissue evidence="3">Leaf</tissue>
    </source>
</reference>
<keyword evidence="1" id="KW-0175">Coiled coil</keyword>
<sequence>MISAIQTSAPPWICVVNFFSNRFSSAKVNQRRVFCYPKYSMHTYNMLLRRLHTNPEIVIQHLLFTIFSNSSPFCFLSSLFMHSSGKESNNMGCISSKLVSRSLSFQEELTKNMQRSANDIPALEELAISGNINDQFFALVCTANTVSCTYKSGSFSGKSNNPVVEPDISLTKTKSEFNSSLEQEGEEKHTGLEAKLVLPQVPSIDPTKRSKSCHFFPTNEASYPSVEIFQGVEEKSRNHEGMERATSFHTIEEFDALIEKLKLSKEQKIGYDGEDDGSVTGVKLNQFRSSTHASEHSADSNNIQETHSHINDSTPPEANSTIEENPTLSNSELASENLIAIPSRSNTATESEVVEDSSKGHILKKGFKSKSIAKGLESIEIPHTIEFPAVTGLKEWLRVGGRVYSPGAYVTPKFGSYSFPISGTSNECNEEDIFNPELVAACEESMEQLEAEAESILQQIVEKLEEESGLEKQAKDDFLSHNSID</sequence>
<evidence type="ECO:0000313" key="3">
    <source>
        <dbReference type="EMBL" id="KAH8486161.1"/>
    </source>
</evidence>
<feature type="region of interest" description="Disordered" evidence="2">
    <location>
        <begin position="289"/>
        <end position="327"/>
    </location>
</feature>
<dbReference type="AlphaFoldDB" id="A0A8T2X201"/>
<keyword evidence="4" id="KW-1185">Reference proteome</keyword>
<dbReference type="EMBL" id="JACEGQ020000016">
    <property type="protein sequence ID" value="KAH8486161.1"/>
    <property type="molecule type" value="Genomic_DNA"/>
</dbReference>
<organism evidence="3 4">
    <name type="scientific">Populus deltoides</name>
    <name type="common">Eastern poplar</name>
    <name type="synonym">Eastern cottonwood</name>
    <dbReference type="NCBI Taxonomy" id="3696"/>
    <lineage>
        <taxon>Eukaryota</taxon>
        <taxon>Viridiplantae</taxon>
        <taxon>Streptophyta</taxon>
        <taxon>Embryophyta</taxon>
        <taxon>Tracheophyta</taxon>
        <taxon>Spermatophyta</taxon>
        <taxon>Magnoliopsida</taxon>
        <taxon>eudicotyledons</taxon>
        <taxon>Gunneridae</taxon>
        <taxon>Pentapetalae</taxon>
        <taxon>rosids</taxon>
        <taxon>fabids</taxon>
        <taxon>Malpighiales</taxon>
        <taxon>Salicaceae</taxon>
        <taxon>Saliceae</taxon>
        <taxon>Populus</taxon>
    </lineage>
</organism>
<comment type="caution">
    <text evidence="3">The sequence shown here is derived from an EMBL/GenBank/DDBJ whole genome shotgun (WGS) entry which is preliminary data.</text>
</comment>
<accession>A0A8T2X201</accession>
<dbReference type="Proteomes" id="UP000807159">
    <property type="component" value="Chromosome 16"/>
</dbReference>
<evidence type="ECO:0000256" key="1">
    <source>
        <dbReference type="SAM" id="Coils"/>
    </source>
</evidence>
<feature type="compositionally biased region" description="Polar residues" evidence="2">
    <location>
        <begin position="299"/>
        <end position="327"/>
    </location>
</feature>
<name>A0A8T2X201_POPDE</name>
<evidence type="ECO:0000256" key="2">
    <source>
        <dbReference type="SAM" id="MobiDB-lite"/>
    </source>
</evidence>